<organism evidence="6 7">
    <name type="scientific">Chitinophaga nivalis</name>
    <dbReference type="NCBI Taxonomy" id="2991709"/>
    <lineage>
        <taxon>Bacteria</taxon>
        <taxon>Pseudomonadati</taxon>
        <taxon>Bacteroidota</taxon>
        <taxon>Chitinophagia</taxon>
        <taxon>Chitinophagales</taxon>
        <taxon>Chitinophagaceae</taxon>
        <taxon>Chitinophaga</taxon>
    </lineage>
</organism>
<evidence type="ECO:0000256" key="2">
    <source>
        <dbReference type="ARBA" id="ARBA00023125"/>
    </source>
</evidence>
<feature type="domain" description="HTH araC/xylS-type" evidence="5">
    <location>
        <begin position="19"/>
        <end position="116"/>
    </location>
</feature>
<accession>A0ABT3IH05</accession>
<reference evidence="6 7" key="1">
    <citation type="submission" date="2022-10" db="EMBL/GenBank/DDBJ databases">
        <title>Chitinophaga nivalis PC15 sp. nov., isolated from Pyeongchang county, South Korea.</title>
        <authorList>
            <person name="Trinh H.N."/>
        </authorList>
    </citation>
    <scope>NUCLEOTIDE SEQUENCE [LARGE SCALE GENOMIC DNA]</scope>
    <source>
        <strain evidence="6 7">PC14</strain>
    </source>
</reference>
<dbReference type="PROSITE" id="PS01124">
    <property type="entry name" value="HTH_ARAC_FAMILY_2"/>
    <property type="match status" value="1"/>
</dbReference>
<feature type="region of interest" description="Disordered" evidence="4">
    <location>
        <begin position="109"/>
        <end position="130"/>
    </location>
</feature>
<keyword evidence="1" id="KW-0805">Transcription regulation</keyword>
<dbReference type="SUPFAM" id="SSF46689">
    <property type="entry name" value="Homeodomain-like"/>
    <property type="match status" value="1"/>
</dbReference>
<keyword evidence="2" id="KW-0238">DNA-binding</keyword>
<gene>
    <name evidence="6" type="ORF">OL497_04970</name>
</gene>
<dbReference type="PANTHER" id="PTHR43280">
    <property type="entry name" value="ARAC-FAMILY TRANSCRIPTIONAL REGULATOR"/>
    <property type="match status" value="1"/>
</dbReference>
<protein>
    <submittedName>
        <fullName evidence="6">Helix-turn-helix transcriptional regulator</fullName>
    </submittedName>
</protein>
<dbReference type="Pfam" id="PF12833">
    <property type="entry name" value="HTH_18"/>
    <property type="match status" value="1"/>
</dbReference>
<dbReference type="EMBL" id="JAPDNS010000001">
    <property type="protein sequence ID" value="MCW3483232.1"/>
    <property type="molecule type" value="Genomic_DNA"/>
</dbReference>
<dbReference type="SMART" id="SM00342">
    <property type="entry name" value="HTH_ARAC"/>
    <property type="match status" value="1"/>
</dbReference>
<dbReference type="InterPro" id="IPR009057">
    <property type="entry name" value="Homeodomain-like_sf"/>
</dbReference>
<dbReference type="Gene3D" id="1.10.10.60">
    <property type="entry name" value="Homeodomain-like"/>
    <property type="match status" value="1"/>
</dbReference>
<sequence>MKESRPETITTAYFALLDQHLAALVAGEAIHMLTLSEMAAALHISAKHLSQTIRLTKGRHPCYFYDNKILEVSRQLLLETDWPVATIADRLTYDPSNFNKFFKKYTGETPGQFRQKHRPASSGKIPKSSP</sequence>
<dbReference type="Proteomes" id="UP001207742">
    <property type="component" value="Unassembled WGS sequence"/>
</dbReference>
<proteinExistence type="predicted"/>
<dbReference type="InterPro" id="IPR018060">
    <property type="entry name" value="HTH_AraC"/>
</dbReference>
<evidence type="ECO:0000256" key="4">
    <source>
        <dbReference type="SAM" id="MobiDB-lite"/>
    </source>
</evidence>
<name>A0ABT3IH05_9BACT</name>
<keyword evidence="7" id="KW-1185">Reference proteome</keyword>
<evidence type="ECO:0000256" key="3">
    <source>
        <dbReference type="ARBA" id="ARBA00023163"/>
    </source>
</evidence>
<keyword evidence="3" id="KW-0804">Transcription</keyword>
<comment type="caution">
    <text evidence="6">The sequence shown here is derived from an EMBL/GenBank/DDBJ whole genome shotgun (WGS) entry which is preliminary data.</text>
</comment>
<dbReference type="RefSeq" id="WP_264728362.1">
    <property type="nucleotide sequence ID" value="NZ_JAPDNR010000001.1"/>
</dbReference>
<evidence type="ECO:0000313" key="6">
    <source>
        <dbReference type="EMBL" id="MCW3483232.1"/>
    </source>
</evidence>
<evidence type="ECO:0000259" key="5">
    <source>
        <dbReference type="PROSITE" id="PS01124"/>
    </source>
</evidence>
<dbReference type="PANTHER" id="PTHR43280:SF32">
    <property type="entry name" value="TRANSCRIPTIONAL REGULATORY PROTEIN"/>
    <property type="match status" value="1"/>
</dbReference>
<evidence type="ECO:0000256" key="1">
    <source>
        <dbReference type="ARBA" id="ARBA00023015"/>
    </source>
</evidence>
<evidence type="ECO:0000313" key="7">
    <source>
        <dbReference type="Proteomes" id="UP001207742"/>
    </source>
</evidence>